<proteinExistence type="predicted"/>
<evidence type="ECO:0000313" key="2">
    <source>
        <dbReference type="Proteomes" id="UP000634136"/>
    </source>
</evidence>
<keyword evidence="2" id="KW-1185">Reference proteome</keyword>
<dbReference type="Proteomes" id="UP000634136">
    <property type="component" value="Unassembled WGS sequence"/>
</dbReference>
<comment type="caution">
    <text evidence="1">The sequence shown here is derived from an EMBL/GenBank/DDBJ whole genome shotgun (WGS) entry which is preliminary data.</text>
</comment>
<organism evidence="1 2">
    <name type="scientific">Senna tora</name>
    <dbReference type="NCBI Taxonomy" id="362788"/>
    <lineage>
        <taxon>Eukaryota</taxon>
        <taxon>Viridiplantae</taxon>
        <taxon>Streptophyta</taxon>
        <taxon>Embryophyta</taxon>
        <taxon>Tracheophyta</taxon>
        <taxon>Spermatophyta</taxon>
        <taxon>Magnoliopsida</taxon>
        <taxon>eudicotyledons</taxon>
        <taxon>Gunneridae</taxon>
        <taxon>Pentapetalae</taxon>
        <taxon>rosids</taxon>
        <taxon>fabids</taxon>
        <taxon>Fabales</taxon>
        <taxon>Fabaceae</taxon>
        <taxon>Caesalpinioideae</taxon>
        <taxon>Cassia clade</taxon>
        <taxon>Senna</taxon>
    </lineage>
</organism>
<name>A0A834TFT0_9FABA</name>
<evidence type="ECO:0000313" key="1">
    <source>
        <dbReference type="EMBL" id="KAF7820276.1"/>
    </source>
</evidence>
<sequence length="21" mass="2172">MTSMGLELGAAKGCPVDTCWT</sequence>
<accession>A0A834TFT0</accession>
<dbReference type="AlphaFoldDB" id="A0A834TFT0"/>
<protein>
    <submittedName>
        <fullName evidence="1">Uncharacterized protein</fullName>
    </submittedName>
</protein>
<dbReference type="EMBL" id="JAAIUW010000008">
    <property type="protein sequence ID" value="KAF7820276.1"/>
    <property type="molecule type" value="Genomic_DNA"/>
</dbReference>
<gene>
    <name evidence="1" type="ORF">G2W53_025731</name>
</gene>
<reference evidence="1" key="1">
    <citation type="submission" date="2020-09" db="EMBL/GenBank/DDBJ databases">
        <title>Genome-Enabled Discovery of Anthraquinone Biosynthesis in Senna tora.</title>
        <authorList>
            <person name="Kang S.-H."/>
            <person name="Pandey R.P."/>
            <person name="Lee C.-M."/>
            <person name="Sim J.-S."/>
            <person name="Jeong J.-T."/>
            <person name="Choi B.-S."/>
            <person name="Jung M."/>
            <person name="Ginzburg D."/>
            <person name="Zhao K."/>
            <person name="Won S.Y."/>
            <person name="Oh T.-J."/>
            <person name="Yu Y."/>
            <person name="Kim N.-H."/>
            <person name="Lee O.R."/>
            <person name="Lee T.-H."/>
            <person name="Bashyal P."/>
            <person name="Kim T.-S."/>
            <person name="Lee W.-H."/>
            <person name="Kawkins C."/>
            <person name="Kim C.-K."/>
            <person name="Kim J.S."/>
            <person name="Ahn B.O."/>
            <person name="Rhee S.Y."/>
            <person name="Sohng J.K."/>
        </authorList>
    </citation>
    <scope>NUCLEOTIDE SEQUENCE</scope>
    <source>
        <tissue evidence="1">Leaf</tissue>
    </source>
</reference>